<evidence type="ECO:0000256" key="3">
    <source>
        <dbReference type="ARBA" id="ARBA00022692"/>
    </source>
</evidence>
<evidence type="ECO:0000256" key="4">
    <source>
        <dbReference type="ARBA" id="ARBA00022827"/>
    </source>
</evidence>
<dbReference type="InterPro" id="IPR011992">
    <property type="entry name" value="EF-hand-dom_pair"/>
</dbReference>
<evidence type="ECO:0000256" key="6">
    <source>
        <dbReference type="ARBA" id="ARBA00022857"/>
    </source>
</evidence>
<dbReference type="Proteomes" id="UP000663836">
    <property type="component" value="Unassembled WGS sequence"/>
</dbReference>
<dbReference type="SUPFAM" id="SSF47473">
    <property type="entry name" value="EF-hand"/>
    <property type="match status" value="1"/>
</dbReference>
<proteinExistence type="predicted"/>
<reference evidence="12" key="1">
    <citation type="submission" date="2021-02" db="EMBL/GenBank/DDBJ databases">
        <authorList>
            <person name="Nowell W R."/>
        </authorList>
    </citation>
    <scope>NUCLEOTIDE SEQUENCE</scope>
</reference>
<dbReference type="Pfam" id="PF08022">
    <property type="entry name" value="FAD_binding_8"/>
    <property type="match status" value="1"/>
</dbReference>
<keyword evidence="9 10" id="KW-0472">Membrane</keyword>
<dbReference type="PANTHER" id="PTHR11972:SF58">
    <property type="entry name" value="NADPH OXIDASE 5"/>
    <property type="match status" value="1"/>
</dbReference>
<sequence>MESPQQQHRLCTHTQSSNDLDRAEHHLNELLNEPLCDHDFRTFTKHFDGDISKKNFTIEEFYKLFQLTKTFGERLLGILNESRCIEAKSISGENIIRIARILSMAPRLVKALILFKIFDHDDNKMITIQEISEFYEIYLVEFRFPHNELHRQELINTFLQNFRMINDNDNLNFDQFYSILQETPELFESLQLMNIPINDNDIKKLEWQAWRINNRYQILIGLLYILGTIGIIINVIIKLIIHEQERKGWFIVARICGYLIKFNFALLIVLMLKQWMRWFRQYHCLRRFLPIDDHIDAHRYVGIIFAICSVVHSLAHTINYALNSEGYSFVQCMFTTSRQQGWVSGLTPITGNILLVFLIIMIIGALQCIRQREKCFILFRISHLLFWPIFILLIIHSEEFWKWACGPMFLFICEKLYLLKRYLPQKGRTHLKKVTIEDDNTISFTIVRPPYFNFNTGDYVNICFPRIVSYEWHPFTLSSCPENKDTLRIHISKRKNWTRKIYEHFYQQWQYQNEHFDVVTISTASTTNNNIHSPSINYPYTFNSNESIWIEGPYSSSTSYTFDCEHVVLIGAGIGITPYAGVLESLMYQFREQQNKCQHCHCINYDHEAIARRKLKKVDFIWVNRDVKNFSWFLQLLTDFENEQLTYLQTSTSENIVQQRYIDFHLYFTSLKRNDQGMIGNAPYDLVSNIYAKISNRDILTKLKTKTIVGRPQWPLLFAKLKAEYEKTNVFFTGSHSMGDEIRRLCDQYKFMYHHEPYF</sequence>
<feature type="transmembrane region" description="Helical" evidence="10">
    <location>
        <begin position="377"/>
        <end position="395"/>
    </location>
</feature>
<evidence type="ECO:0000259" key="11">
    <source>
        <dbReference type="PROSITE" id="PS51384"/>
    </source>
</evidence>
<accession>A0A814ULZ0</accession>
<dbReference type="Gene3D" id="3.40.50.80">
    <property type="entry name" value="Nucleotide-binding domain of ferredoxin-NADP reductase (FNR) module"/>
    <property type="match status" value="1"/>
</dbReference>
<feature type="transmembrane region" description="Helical" evidence="10">
    <location>
        <begin position="342"/>
        <end position="365"/>
    </location>
</feature>
<evidence type="ECO:0000313" key="14">
    <source>
        <dbReference type="Proteomes" id="UP000663864"/>
    </source>
</evidence>
<comment type="subcellular location">
    <subcellularLocation>
        <location evidence="1">Membrane</location>
        <topology evidence="1">Multi-pass membrane protein</topology>
    </subcellularLocation>
</comment>
<evidence type="ECO:0000256" key="7">
    <source>
        <dbReference type="ARBA" id="ARBA00022989"/>
    </source>
</evidence>
<dbReference type="Gene3D" id="1.10.238.10">
    <property type="entry name" value="EF-hand"/>
    <property type="match status" value="1"/>
</dbReference>
<evidence type="ECO:0000256" key="2">
    <source>
        <dbReference type="ARBA" id="ARBA00022630"/>
    </source>
</evidence>
<keyword evidence="6" id="KW-0521">NADP</keyword>
<dbReference type="SUPFAM" id="SSF52343">
    <property type="entry name" value="Ferredoxin reductase-like, C-terminal NADP-linked domain"/>
    <property type="match status" value="1"/>
</dbReference>
<evidence type="ECO:0000256" key="1">
    <source>
        <dbReference type="ARBA" id="ARBA00004141"/>
    </source>
</evidence>
<dbReference type="GO" id="GO:0016175">
    <property type="term" value="F:superoxide-generating NAD(P)H oxidase activity"/>
    <property type="evidence" value="ECO:0007669"/>
    <property type="project" value="TreeGrafter"/>
</dbReference>
<dbReference type="Gene3D" id="2.40.30.10">
    <property type="entry name" value="Translation factors"/>
    <property type="match status" value="1"/>
</dbReference>
<dbReference type="Pfam" id="PF01794">
    <property type="entry name" value="Ferric_reduct"/>
    <property type="match status" value="1"/>
</dbReference>
<protein>
    <recommendedName>
        <fullName evidence="11">FAD-binding FR-type domain-containing protein</fullName>
    </recommendedName>
</protein>
<evidence type="ECO:0000313" key="12">
    <source>
        <dbReference type="EMBL" id="CAF1176619.1"/>
    </source>
</evidence>
<dbReference type="InterPro" id="IPR050369">
    <property type="entry name" value="RBOH/FRE"/>
</dbReference>
<keyword evidence="7 10" id="KW-1133">Transmembrane helix</keyword>
<dbReference type="GO" id="GO:0043020">
    <property type="term" value="C:NADPH oxidase complex"/>
    <property type="evidence" value="ECO:0007669"/>
    <property type="project" value="TreeGrafter"/>
</dbReference>
<dbReference type="InterPro" id="IPR017938">
    <property type="entry name" value="Riboflavin_synthase-like_b-brl"/>
</dbReference>
<dbReference type="InterPro" id="IPR013121">
    <property type="entry name" value="Fe_red_NAD-bd_6"/>
</dbReference>
<dbReference type="PANTHER" id="PTHR11972">
    <property type="entry name" value="NADPH OXIDASE"/>
    <property type="match status" value="1"/>
</dbReference>
<dbReference type="SFLD" id="SFLDG01169">
    <property type="entry name" value="NADPH_oxidase_subgroup_(NOX)"/>
    <property type="match status" value="1"/>
</dbReference>
<feature type="transmembrane region" description="Helical" evidence="10">
    <location>
        <begin position="300"/>
        <end position="322"/>
    </location>
</feature>
<feature type="domain" description="FAD-binding FR-type" evidence="11">
    <location>
        <begin position="424"/>
        <end position="534"/>
    </location>
</feature>
<feature type="transmembrane region" description="Helical" evidence="10">
    <location>
        <begin position="218"/>
        <end position="237"/>
    </location>
</feature>
<evidence type="ECO:0000256" key="5">
    <source>
        <dbReference type="ARBA" id="ARBA00022837"/>
    </source>
</evidence>
<dbReference type="PROSITE" id="PS00018">
    <property type="entry name" value="EF_HAND_1"/>
    <property type="match status" value="1"/>
</dbReference>
<dbReference type="PROSITE" id="PS51384">
    <property type="entry name" value="FAD_FR"/>
    <property type="match status" value="1"/>
</dbReference>
<dbReference type="InterPro" id="IPR017927">
    <property type="entry name" value="FAD-bd_FR_type"/>
</dbReference>
<dbReference type="AlphaFoldDB" id="A0A814ULZ0"/>
<feature type="transmembrane region" description="Helical" evidence="10">
    <location>
        <begin position="249"/>
        <end position="272"/>
    </location>
</feature>
<dbReference type="InterPro" id="IPR013112">
    <property type="entry name" value="FAD-bd_8"/>
</dbReference>
<gene>
    <name evidence="13" type="ORF">JBS370_LOCUS25091</name>
    <name evidence="12" type="ORF">ZHD862_LOCUS21519</name>
</gene>
<evidence type="ECO:0000256" key="8">
    <source>
        <dbReference type="ARBA" id="ARBA00023002"/>
    </source>
</evidence>
<keyword evidence="8" id="KW-0560">Oxidoreductase</keyword>
<dbReference type="InterPro" id="IPR013130">
    <property type="entry name" value="Fe3_Rdtase_TM_dom"/>
</dbReference>
<evidence type="ECO:0000256" key="9">
    <source>
        <dbReference type="ARBA" id="ARBA00023136"/>
    </source>
</evidence>
<dbReference type="SUPFAM" id="SSF63380">
    <property type="entry name" value="Riboflavin synthase domain-like"/>
    <property type="match status" value="1"/>
</dbReference>
<keyword evidence="3 10" id="KW-0812">Transmembrane</keyword>
<evidence type="ECO:0000313" key="13">
    <source>
        <dbReference type="EMBL" id="CAF3979373.1"/>
    </source>
</evidence>
<dbReference type="InterPro" id="IPR018247">
    <property type="entry name" value="EF_Hand_1_Ca_BS"/>
</dbReference>
<dbReference type="GO" id="GO:0006952">
    <property type="term" value="P:defense response"/>
    <property type="evidence" value="ECO:0007669"/>
    <property type="project" value="TreeGrafter"/>
</dbReference>
<keyword evidence="4" id="KW-0274">FAD</keyword>
<organism evidence="12 14">
    <name type="scientific">Rotaria sordida</name>
    <dbReference type="NCBI Taxonomy" id="392033"/>
    <lineage>
        <taxon>Eukaryota</taxon>
        <taxon>Metazoa</taxon>
        <taxon>Spiralia</taxon>
        <taxon>Gnathifera</taxon>
        <taxon>Rotifera</taxon>
        <taxon>Eurotatoria</taxon>
        <taxon>Bdelloidea</taxon>
        <taxon>Philodinida</taxon>
        <taxon>Philodinidae</taxon>
        <taxon>Rotaria</taxon>
    </lineage>
</organism>
<dbReference type="Proteomes" id="UP000663864">
    <property type="component" value="Unassembled WGS sequence"/>
</dbReference>
<dbReference type="InterPro" id="IPR039261">
    <property type="entry name" value="FNR_nucleotide-bd"/>
</dbReference>
<keyword evidence="2" id="KW-0285">Flavoprotein</keyword>
<dbReference type="CDD" id="cd06186">
    <property type="entry name" value="NOX_Duox_like_FAD_NADP"/>
    <property type="match status" value="1"/>
</dbReference>
<comment type="caution">
    <text evidence="12">The sequence shown here is derived from an EMBL/GenBank/DDBJ whole genome shotgun (WGS) entry which is preliminary data.</text>
</comment>
<keyword evidence="5" id="KW-0106">Calcium</keyword>
<name>A0A814ULZ0_9BILA</name>
<dbReference type="EMBL" id="CAJOBD010004078">
    <property type="protein sequence ID" value="CAF3979373.1"/>
    <property type="molecule type" value="Genomic_DNA"/>
</dbReference>
<dbReference type="Pfam" id="PF08030">
    <property type="entry name" value="NAD_binding_6"/>
    <property type="match status" value="1"/>
</dbReference>
<evidence type="ECO:0000256" key="10">
    <source>
        <dbReference type="SAM" id="Phobius"/>
    </source>
</evidence>
<dbReference type="EMBL" id="CAJNOT010001285">
    <property type="protein sequence ID" value="CAF1176619.1"/>
    <property type="molecule type" value="Genomic_DNA"/>
</dbReference>
<dbReference type="GO" id="GO:0042554">
    <property type="term" value="P:superoxide anion generation"/>
    <property type="evidence" value="ECO:0007669"/>
    <property type="project" value="TreeGrafter"/>
</dbReference>